<evidence type="ECO:0000313" key="9">
    <source>
        <dbReference type="Proteomes" id="UP001056756"/>
    </source>
</evidence>
<dbReference type="GO" id="GO:0009424">
    <property type="term" value="C:bacterial-type flagellum hook"/>
    <property type="evidence" value="ECO:0007669"/>
    <property type="project" value="UniProtKB-UniRule"/>
</dbReference>
<dbReference type="PANTHER" id="PTHR30288">
    <property type="entry name" value="FLAGELLAR CAP/ASSEMBLY PROTEIN FLID"/>
    <property type="match status" value="1"/>
</dbReference>
<evidence type="ECO:0000256" key="2">
    <source>
        <dbReference type="ARBA" id="ARBA00011255"/>
    </source>
</evidence>
<dbReference type="InterPro" id="IPR003481">
    <property type="entry name" value="FliD_N"/>
</dbReference>
<comment type="similarity">
    <text evidence="1 5">Belongs to the FliD family.</text>
</comment>
<protein>
    <recommendedName>
        <fullName evidence="5">Flagellar hook-associated protein 2</fullName>
        <shortName evidence="5">HAP2</shortName>
    </recommendedName>
    <alternativeName>
        <fullName evidence="5">Flagellar cap protein</fullName>
    </alternativeName>
</protein>
<dbReference type="GO" id="GO:0005576">
    <property type="term" value="C:extracellular region"/>
    <property type="evidence" value="ECO:0007669"/>
    <property type="project" value="UniProtKB-SubCell"/>
</dbReference>
<evidence type="ECO:0000256" key="4">
    <source>
        <dbReference type="ARBA" id="ARBA00023143"/>
    </source>
</evidence>
<keyword evidence="8" id="KW-0969">Cilium</keyword>
<reference evidence="8" key="1">
    <citation type="submission" date="2022-05" db="EMBL/GenBank/DDBJ databases">
        <title>Novel bacterial taxa in a minimal lignocellulolytic consortium and its capacity to transform plastics disclosed by genome-resolved metagenomics.</title>
        <authorList>
            <person name="Rodriguez C.A.D."/>
            <person name="Diaz-Garcia L."/>
            <person name="Herrera K."/>
            <person name="Tarazona N.A."/>
            <person name="Sproer C."/>
            <person name="Overmann J."/>
            <person name="Jimenez D.J."/>
        </authorList>
    </citation>
    <scope>NUCLEOTIDE SEQUENCE</scope>
    <source>
        <strain evidence="8">MAG5</strain>
    </source>
</reference>
<evidence type="ECO:0000256" key="5">
    <source>
        <dbReference type="RuleBase" id="RU362066"/>
    </source>
</evidence>
<dbReference type="Proteomes" id="UP001056756">
    <property type="component" value="Chromosome"/>
</dbReference>
<keyword evidence="5" id="KW-0964">Secreted</keyword>
<evidence type="ECO:0000259" key="7">
    <source>
        <dbReference type="Pfam" id="PF07195"/>
    </source>
</evidence>
<dbReference type="Pfam" id="PF07195">
    <property type="entry name" value="FliD_C"/>
    <property type="match status" value="1"/>
</dbReference>
<keyword evidence="4 5" id="KW-0975">Bacterial flagellum</keyword>
<proteinExistence type="inferred from homology"/>
<dbReference type="Pfam" id="PF02465">
    <property type="entry name" value="FliD_N"/>
    <property type="match status" value="1"/>
</dbReference>
<sequence length="490" mass="52056">MGISINGLSSGLDTAQMIKDLMAVERLPYTNLETKKTGLQTEQGVFRTINTKFKSLEAALNSLKNGSDYSQLKATSSGTSASATTTSGATAGSYNINVTTLATANVVTVNASYILGQIDTTEDVKIGDYTLSAEDKQSIKDAGGTSEEKLKKLAEIINKQSSSEANASNATASVMKTSSNGDFKLVLTSNSLGTEKPVTFTKGTSSISLIEASANVTNTKGTNAEFTLNGVAISRDTNEFSDLISGVTFKLSGTGSSTVSVAADTTTLVNNMKIFVTAYNDLISLVKDNLSKPADKDTTNPLQGNSLLKQINNELYSLFNEGVITGTTSDGNGGTKDVVSFMQDIGLSIDKGAKSASEMTGKITFNETAFTDAFAADPDKVIKLLTNAKPDGTGNTSNNSVSNVGIFTKFSDIMGNYTSTVNGMLNSKITGYDSEIKIVDERMESMDMRLQAKEARYKLQFSNMEVMLSSLKSEQSWLKSQFDALLPSTK</sequence>
<dbReference type="InterPro" id="IPR040026">
    <property type="entry name" value="FliD"/>
</dbReference>
<evidence type="ECO:0000256" key="1">
    <source>
        <dbReference type="ARBA" id="ARBA00009764"/>
    </source>
</evidence>
<name>A0A9J6ZJW0_9BACL</name>
<evidence type="ECO:0000256" key="3">
    <source>
        <dbReference type="ARBA" id="ARBA00023054"/>
    </source>
</evidence>
<comment type="subunit">
    <text evidence="2 5">Homopentamer.</text>
</comment>
<evidence type="ECO:0000313" key="8">
    <source>
        <dbReference type="EMBL" id="URN96096.1"/>
    </source>
</evidence>
<feature type="domain" description="Flagellar hook-associated protein 2 C-terminal" evidence="7">
    <location>
        <begin position="221"/>
        <end position="472"/>
    </location>
</feature>
<keyword evidence="8" id="KW-0282">Flagellum</keyword>
<dbReference type="InterPro" id="IPR010809">
    <property type="entry name" value="FliD_C"/>
</dbReference>
<dbReference type="KEGG" id="plig:NAG76_07665"/>
<dbReference type="PANTHER" id="PTHR30288:SF0">
    <property type="entry name" value="FLAGELLAR HOOK-ASSOCIATED PROTEIN 2"/>
    <property type="match status" value="1"/>
</dbReference>
<evidence type="ECO:0000259" key="6">
    <source>
        <dbReference type="Pfam" id="PF02465"/>
    </source>
</evidence>
<comment type="function">
    <text evidence="5">Required for morphogenesis and for the elongation of the flagellar filament by facilitating polymerization of the flagellin monomers at the tip of growing filament. Forms a capping structure, which prevents flagellin subunits (transported through the central channel of the flagellum) from leaking out without polymerization at the distal end.</text>
</comment>
<dbReference type="GO" id="GO:0009421">
    <property type="term" value="C:bacterial-type flagellum filament cap"/>
    <property type="evidence" value="ECO:0007669"/>
    <property type="project" value="InterPro"/>
</dbReference>
<keyword evidence="3" id="KW-0175">Coiled coil</keyword>
<dbReference type="AlphaFoldDB" id="A0A9J6ZJW0"/>
<dbReference type="GO" id="GO:0071973">
    <property type="term" value="P:bacterial-type flagellum-dependent cell motility"/>
    <property type="evidence" value="ECO:0007669"/>
    <property type="project" value="TreeGrafter"/>
</dbReference>
<dbReference type="GO" id="GO:0007155">
    <property type="term" value="P:cell adhesion"/>
    <property type="evidence" value="ECO:0007669"/>
    <property type="project" value="InterPro"/>
</dbReference>
<gene>
    <name evidence="8" type="primary">fliD</name>
    <name evidence="8" type="ORF">NAG76_07665</name>
</gene>
<organism evidence="8 9">
    <name type="scientific">Candidatus Pristimantibacillus lignocellulolyticus</name>
    <dbReference type="NCBI Taxonomy" id="2994561"/>
    <lineage>
        <taxon>Bacteria</taxon>
        <taxon>Bacillati</taxon>
        <taxon>Bacillota</taxon>
        <taxon>Bacilli</taxon>
        <taxon>Bacillales</taxon>
        <taxon>Paenibacillaceae</taxon>
        <taxon>Candidatus Pristimantibacillus</taxon>
    </lineage>
</organism>
<comment type="subcellular location">
    <subcellularLocation>
        <location evidence="5">Secreted</location>
    </subcellularLocation>
    <subcellularLocation>
        <location evidence="5">Bacterial flagellum</location>
    </subcellularLocation>
</comment>
<feature type="domain" description="Flagellar hook-associated protein 2 N-terminal" evidence="6">
    <location>
        <begin position="10"/>
        <end position="104"/>
    </location>
</feature>
<accession>A0A9J6ZJW0</accession>
<dbReference type="EMBL" id="CP097899">
    <property type="protein sequence ID" value="URN96096.1"/>
    <property type="molecule type" value="Genomic_DNA"/>
</dbReference>
<keyword evidence="8" id="KW-0966">Cell projection</keyword>